<evidence type="ECO:0000256" key="1">
    <source>
        <dbReference type="ARBA" id="ARBA00023002"/>
    </source>
</evidence>
<dbReference type="PANTHER" id="PTHR30466:SF1">
    <property type="entry name" value="FMN REDUCTASE (NADH) RUTF"/>
    <property type="match status" value="1"/>
</dbReference>
<dbReference type="OrthoDB" id="2015405at2759"/>
<gene>
    <name evidence="3" type="ORF">CROQUDRAFT_654773</name>
</gene>
<reference evidence="3" key="1">
    <citation type="submission" date="2013-11" db="EMBL/GenBank/DDBJ databases">
        <title>Genome sequence of the fusiform rust pathogen reveals effectors for host alternation and coevolution with pine.</title>
        <authorList>
            <consortium name="DOE Joint Genome Institute"/>
            <person name="Smith K."/>
            <person name="Pendleton A."/>
            <person name="Kubisiak T."/>
            <person name="Anderson C."/>
            <person name="Salamov A."/>
            <person name="Aerts A."/>
            <person name="Riley R."/>
            <person name="Clum A."/>
            <person name="Lindquist E."/>
            <person name="Ence D."/>
            <person name="Campbell M."/>
            <person name="Kronenberg Z."/>
            <person name="Feau N."/>
            <person name="Dhillon B."/>
            <person name="Hamelin R."/>
            <person name="Burleigh J."/>
            <person name="Smith J."/>
            <person name="Yandell M."/>
            <person name="Nelson C."/>
            <person name="Grigoriev I."/>
            <person name="Davis J."/>
        </authorList>
    </citation>
    <scope>NUCLEOTIDE SEQUENCE</scope>
    <source>
        <strain evidence="3">G11</strain>
    </source>
</reference>
<evidence type="ECO:0000313" key="3">
    <source>
        <dbReference type="EMBL" id="KAG0148498.1"/>
    </source>
</evidence>
<dbReference type="AlphaFoldDB" id="A0A9P6NM15"/>
<comment type="caution">
    <text evidence="3">The sequence shown here is derived from an EMBL/GenBank/DDBJ whole genome shotgun (WGS) entry which is preliminary data.</text>
</comment>
<accession>A0A9P6NM15</accession>
<keyword evidence="4" id="KW-1185">Reference proteome</keyword>
<dbReference type="EMBL" id="MU167236">
    <property type="protein sequence ID" value="KAG0148498.1"/>
    <property type="molecule type" value="Genomic_DNA"/>
</dbReference>
<dbReference type="InterPro" id="IPR002563">
    <property type="entry name" value="Flavin_Rdtase-like_dom"/>
</dbReference>
<dbReference type="SMART" id="SM00903">
    <property type="entry name" value="Flavin_Reduct"/>
    <property type="match status" value="1"/>
</dbReference>
<protein>
    <recommendedName>
        <fullName evidence="2">Flavin reductase like domain-containing protein</fullName>
    </recommendedName>
</protein>
<dbReference type="GO" id="GO:0042602">
    <property type="term" value="F:riboflavin reductase (NADPH) activity"/>
    <property type="evidence" value="ECO:0007669"/>
    <property type="project" value="TreeGrafter"/>
</dbReference>
<keyword evidence="1" id="KW-0560">Oxidoreductase</keyword>
<dbReference type="GO" id="GO:0010181">
    <property type="term" value="F:FMN binding"/>
    <property type="evidence" value="ECO:0007669"/>
    <property type="project" value="InterPro"/>
</dbReference>
<dbReference type="Gene3D" id="2.30.110.10">
    <property type="entry name" value="Electron Transport, Fmn-binding Protein, Chain A"/>
    <property type="match status" value="1"/>
</dbReference>
<name>A0A9P6NM15_9BASI</name>
<proteinExistence type="predicted"/>
<dbReference type="InterPro" id="IPR012349">
    <property type="entry name" value="Split_barrel_FMN-bd"/>
</dbReference>
<organism evidence="3 4">
    <name type="scientific">Cronartium quercuum f. sp. fusiforme G11</name>
    <dbReference type="NCBI Taxonomy" id="708437"/>
    <lineage>
        <taxon>Eukaryota</taxon>
        <taxon>Fungi</taxon>
        <taxon>Dikarya</taxon>
        <taxon>Basidiomycota</taxon>
        <taxon>Pucciniomycotina</taxon>
        <taxon>Pucciniomycetes</taxon>
        <taxon>Pucciniales</taxon>
        <taxon>Coleosporiaceae</taxon>
        <taxon>Cronartium</taxon>
    </lineage>
</organism>
<sequence>MASGLLQSLFTTRHYAWSTLRRLQLRVYSSSSYSTPAIELRHLMRYLAHPVTIITVNSPNHGSTISSFTSISLSPFPLISFAVKLPSRLATHLSSSSQTSFKVHLLDSSPKSMQLAQTFASPKGVIDEKVFKSLEKSCLGKLECELFRTVKLVDDDEQSHIGSVLFLGKVIKGLKTVTEEGEERGPLLYHQQRYTSIK</sequence>
<dbReference type="PANTHER" id="PTHR30466">
    <property type="entry name" value="FLAVIN REDUCTASE"/>
    <property type="match status" value="1"/>
</dbReference>
<feature type="domain" description="Flavin reductase like" evidence="2">
    <location>
        <begin position="44"/>
        <end position="196"/>
    </location>
</feature>
<dbReference type="Pfam" id="PF01613">
    <property type="entry name" value="Flavin_Reduct"/>
    <property type="match status" value="1"/>
</dbReference>
<evidence type="ECO:0000313" key="4">
    <source>
        <dbReference type="Proteomes" id="UP000886653"/>
    </source>
</evidence>
<dbReference type="Proteomes" id="UP000886653">
    <property type="component" value="Unassembled WGS sequence"/>
</dbReference>
<dbReference type="SUPFAM" id="SSF50475">
    <property type="entry name" value="FMN-binding split barrel"/>
    <property type="match status" value="1"/>
</dbReference>
<dbReference type="InterPro" id="IPR050268">
    <property type="entry name" value="NADH-dep_flavin_reductase"/>
</dbReference>
<evidence type="ECO:0000259" key="2">
    <source>
        <dbReference type="SMART" id="SM00903"/>
    </source>
</evidence>